<dbReference type="InterPro" id="IPR002853">
    <property type="entry name" value="TFIIE_asu"/>
</dbReference>
<dbReference type="GO" id="GO:0006367">
    <property type="term" value="P:transcription initiation at RNA polymerase II promoter"/>
    <property type="evidence" value="ECO:0007669"/>
    <property type="project" value="InterPro"/>
</dbReference>
<dbReference type="Gramene" id="OPUNC12G02050.1">
    <property type="protein sequence ID" value="OPUNC12G02050.1"/>
    <property type="gene ID" value="OPUNC12G02050"/>
</dbReference>
<feature type="domain" description="Transcription initiation factor IIE subunit alpha N-terminal" evidence="1">
    <location>
        <begin position="37"/>
        <end position="175"/>
    </location>
</feature>
<dbReference type="SMART" id="SM00531">
    <property type="entry name" value="TFIIE"/>
    <property type="match status" value="1"/>
</dbReference>
<dbReference type="GO" id="GO:0005673">
    <property type="term" value="C:transcription factor TFIIE complex"/>
    <property type="evidence" value="ECO:0007669"/>
    <property type="project" value="TreeGrafter"/>
</dbReference>
<proteinExistence type="predicted"/>
<reference evidence="2" key="1">
    <citation type="submission" date="2015-04" db="UniProtKB">
        <authorList>
            <consortium name="EnsemblPlants"/>
        </authorList>
    </citation>
    <scope>IDENTIFICATION</scope>
</reference>
<name>A0A0E0MJD1_ORYPU</name>
<organism evidence="2">
    <name type="scientific">Oryza punctata</name>
    <name type="common">Red rice</name>
    <dbReference type="NCBI Taxonomy" id="4537"/>
    <lineage>
        <taxon>Eukaryota</taxon>
        <taxon>Viridiplantae</taxon>
        <taxon>Streptophyta</taxon>
        <taxon>Embryophyta</taxon>
        <taxon>Tracheophyta</taxon>
        <taxon>Spermatophyta</taxon>
        <taxon>Magnoliopsida</taxon>
        <taxon>Liliopsida</taxon>
        <taxon>Poales</taxon>
        <taxon>Poaceae</taxon>
        <taxon>BOP clade</taxon>
        <taxon>Oryzoideae</taxon>
        <taxon>Oryzeae</taxon>
        <taxon>Oryzinae</taxon>
        <taxon>Oryza</taxon>
    </lineage>
</organism>
<dbReference type="eggNOG" id="KOG2593">
    <property type="taxonomic scope" value="Eukaryota"/>
</dbReference>
<evidence type="ECO:0000259" key="1">
    <source>
        <dbReference type="SMART" id="SM00531"/>
    </source>
</evidence>
<dbReference type="InterPro" id="IPR039997">
    <property type="entry name" value="TFE"/>
</dbReference>
<protein>
    <recommendedName>
        <fullName evidence="1">Transcription initiation factor IIE subunit alpha N-terminal domain-containing protein</fullName>
    </recommendedName>
</protein>
<accession>A0A0E0MJD1</accession>
<dbReference type="PANTHER" id="PTHR13097:SF7">
    <property type="entry name" value="GENERAL TRANSCRIPTION FACTOR IIE SUBUNIT 1"/>
    <property type="match status" value="1"/>
</dbReference>
<dbReference type="STRING" id="4537.A0A0E0MJD1"/>
<dbReference type="HOGENOM" id="CLU_046063_1_0_1"/>
<reference evidence="2" key="2">
    <citation type="submission" date="2018-05" db="EMBL/GenBank/DDBJ databases">
        <title>OpunRS2 (Oryza punctata Reference Sequence Version 2).</title>
        <authorList>
            <person name="Zhang J."/>
            <person name="Kudrna D."/>
            <person name="Lee S."/>
            <person name="Talag J."/>
            <person name="Welchert J."/>
            <person name="Wing R.A."/>
        </authorList>
    </citation>
    <scope>NUCLEOTIDE SEQUENCE [LARGE SCALE GENOMIC DNA]</scope>
</reference>
<dbReference type="EnsemblPlants" id="OPUNC12G02050.1">
    <property type="protein sequence ID" value="OPUNC12G02050.1"/>
    <property type="gene ID" value="OPUNC12G02050"/>
</dbReference>
<dbReference type="OMA" id="HIDNNFH"/>
<sequence length="234" mass="26891">MASMEPLNRMVRMVARAFYDDVSLVRDPKSARGDNCGLAVVVLDALTSFFEEEKLVRRCHRREAINDERISSASNSLVVSSEVHLVPTNVTGKVKMTPYCRLHYAQVYDVTLYRIHEMKKKLKDELDESYMIQNYVCPNCERRYSSLDALDLNCFKTLEILLGEEGGMMVIMQEEIGRQMEPLISQMNKVKDLDFPQFQTLETWERNIRENANGDDVSTPMLFLGEVMVSLLSS</sequence>
<evidence type="ECO:0000313" key="2">
    <source>
        <dbReference type="EnsemblPlants" id="OPUNC12G02050.1"/>
    </source>
</evidence>
<dbReference type="AlphaFoldDB" id="A0A0E0MJD1"/>
<dbReference type="PANTHER" id="PTHR13097">
    <property type="entry name" value="TRANSCRIPTION INITIATION FACTOR IIE, ALPHA SUBUNIT"/>
    <property type="match status" value="1"/>
</dbReference>
<evidence type="ECO:0000313" key="3">
    <source>
        <dbReference type="Proteomes" id="UP000026962"/>
    </source>
</evidence>
<dbReference type="Proteomes" id="UP000026962">
    <property type="component" value="Chromosome 12"/>
</dbReference>
<keyword evidence="3" id="KW-1185">Reference proteome</keyword>